<keyword evidence="3 13" id="KW-0863">Zinc-finger</keyword>
<dbReference type="InterPro" id="IPR003070">
    <property type="entry name" value="NR4A1-3"/>
</dbReference>
<evidence type="ECO:0000256" key="6">
    <source>
        <dbReference type="ARBA" id="ARBA00023125"/>
    </source>
</evidence>
<dbReference type="InterPro" id="IPR001628">
    <property type="entry name" value="Znf_hrmn_rcpt"/>
</dbReference>
<dbReference type="OrthoDB" id="5952118at2759"/>
<dbReference type="GO" id="GO:0035259">
    <property type="term" value="F:nuclear glucocorticoid receptor binding"/>
    <property type="evidence" value="ECO:0007669"/>
    <property type="project" value="TreeGrafter"/>
</dbReference>
<accession>A0A1D1V000</accession>
<comment type="similarity">
    <text evidence="13">Belongs to the nuclear hormone receptor family.</text>
</comment>
<dbReference type="Gene3D" id="1.10.565.10">
    <property type="entry name" value="Retinoid X Receptor"/>
    <property type="match status" value="1"/>
</dbReference>
<sequence length="683" mass="75524">MLAFEPSPYRVGRPSHLMSSYSTASGTNDAFYWEHPPYSDQPHPLSPFVPANRGEYRRSSYAGTATSADSGHGFSTPTSVLHESDADHLMDSMSSMAESPIEPSTSEMSETNWSHHHHVTPPHSAPPVPRTDPFDYFHHPVNQATAPAFQELYSSNASTSSLQRNFWSQSSFRSTVGAGLTTHLQESFWKGSHASGSGDSLLPLRSTSGGEYQGASEERLSLPWSHDSLKKYTIPSKVFASTSTSTLQKYQTLSGNVSDSSSDAGSISSPVISPGYHYPSNTGQPVTHFNFLGHNLPLPHNALHRTRSSPTTFGRTHENTELTPGQVCAVCGDHAACQHYGVRTCEGCKGFFKRTVQKGSKYVCLGNKDCIVDKKRRNRCQFCRFQKCLNVGMVKEVVRTDSLKGRRGRLPSKPKNTNDRDAITRGSTTSRRSSSGSTSSTKTDLIGTLLRAHQESQAFTYSDYQGASSTMKISNPHDETERFVNALTHSADVITVWKDCIAGLEISQEDRDVLIQSAAMEMISLRLSYRLLTESTSNSTAGEDCIRLYTGAAYPRELVIRVMGYPWLLELQQLSRSLRSLDLDTVGFACLCALILLQDRPPLTNNAPVLNMQTKVLNVLREHAIQTAQSMHNWFPRIMEILQDCRTAGQNTRLRIGGYLQSQGSSVKFPSSLLRYIRTPETI</sequence>
<feature type="compositionally biased region" description="Polar residues" evidence="14">
    <location>
        <begin position="97"/>
        <end position="112"/>
    </location>
</feature>
<comment type="subcellular location">
    <subcellularLocation>
        <location evidence="1 13">Nucleus</location>
    </subcellularLocation>
</comment>
<keyword evidence="2 13" id="KW-0479">Metal-binding</keyword>
<dbReference type="GO" id="GO:0008270">
    <property type="term" value="F:zinc ion binding"/>
    <property type="evidence" value="ECO:0007669"/>
    <property type="project" value="UniProtKB-KW"/>
</dbReference>
<evidence type="ECO:0000259" key="16">
    <source>
        <dbReference type="PROSITE" id="PS51843"/>
    </source>
</evidence>
<protein>
    <recommendedName>
        <fullName evidence="11">Probable nuclear hormone receptor HR38</fullName>
    </recommendedName>
    <alternativeName>
        <fullName evidence="12">Nuclear receptor subfamily 4 group A member 4</fullName>
    </alternativeName>
</protein>
<dbReference type="PROSITE" id="PS51030">
    <property type="entry name" value="NUCLEAR_REC_DBD_2"/>
    <property type="match status" value="1"/>
</dbReference>
<dbReference type="GO" id="GO:0000978">
    <property type="term" value="F:RNA polymerase II cis-regulatory region sequence-specific DNA binding"/>
    <property type="evidence" value="ECO:0007669"/>
    <property type="project" value="TreeGrafter"/>
</dbReference>
<dbReference type="STRING" id="947166.A0A1D1V000"/>
<dbReference type="SMART" id="SM00430">
    <property type="entry name" value="HOLI"/>
    <property type="match status" value="1"/>
</dbReference>
<comment type="subunit">
    <text evidence="10">Forms a heterodimer with USP.</text>
</comment>
<keyword evidence="6 13" id="KW-0238">DNA-binding</keyword>
<dbReference type="GO" id="GO:0004879">
    <property type="term" value="F:nuclear receptor activity"/>
    <property type="evidence" value="ECO:0007669"/>
    <property type="project" value="InterPro"/>
</dbReference>
<dbReference type="Pfam" id="PF00104">
    <property type="entry name" value="Hormone_recep"/>
    <property type="match status" value="1"/>
</dbReference>
<dbReference type="PRINTS" id="PR01284">
    <property type="entry name" value="NUCLEARECPTR"/>
</dbReference>
<dbReference type="PRINTS" id="PR00047">
    <property type="entry name" value="STROIDFINGER"/>
</dbReference>
<evidence type="ECO:0000256" key="13">
    <source>
        <dbReference type="RuleBase" id="RU004334"/>
    </source>
</evidence>
<dbReference type="PANTHER" id="PTHR24085">
    <property type="entry name" value="NUCLEAR HORMONE RECEPTOR"/>
    <property type="match status" value="1"/>
</dbReference>
<dbReference type="PROSITE" id="PS00031">
    <property type="entry name" value="NUCLEAR_REC_DBD_1"/>
    <property type="match status" value="1"/>
</dbReference>
<dbReference type="PROSITE" id="PS51843">
    <property type="entry name" value="NR_LBD"/>
    <property type="match status" value="1"/>
</dbReference>
<dbReference type="Gene3D" id="3.30.50.10">
    <property type="entry name" value="Erythroid Transcription Factor GATA-1, subunit A"/>
    <property type="match status" value="1"/>
</dbReference>
<reference evidence="17 18" key="1">
    <citation type="journal article" date="2016" name="Nat. Commun.">
        <title>Extremotolerant tardigrade genome and improved radiotolerance of human cultured cells by tardigrade-unique protein.</title>
        <authorList>
            <person name="Hashimoto T."/>
            <person name="Horikawa D.D."/>
            <person name="Saito Y."/>
            <person name="Kuwahara H."/>
            <person name="Kozuka-Hata H."/>
            <person name="Shin-I T."/>
            <person name="Minakuchi Y."/>
            <person name="Ohishi K."/>
            <person name="Motoyama A."/>
            <person name="Aizu T."/>
            <person name="Enomoto A."/>
            <person name="Kondo K."/>
            <person name="Tanaka S."/>
            <person name="Hara Y."/>
            <person name="Koshikawa S."/>
            <person name="Sagara H."/>
            <person name="Miura T."/>
            <person name="Yokobori S."/>
            <person name="Miyagawa K."/>
            <person name="Suzuki Y."/>
            <person name="Kubo T."/>
            <person name="Oyama M."/>
            <person name="Kohara Y."/>
            <person name="Fujiyama A."/>
            <person name="Arakawa K."/>
            <person name="Katayama T."/>
            <person name="Toyoda A."/>
            <person name="Kunieda T."/>
        </authorList>
    </citation>
    <scope>NUCLEOTIDE SEQUENCE [LARGE SCALE GENOMIC DNA]</scope>
    <source>
        <strain evidence="17 18">YOKOZUNA-1</strain>
    </source>
</reference>
<proteinExistence type="inferred from homology"/>
<dbReference type="GO" id="GO:0005667">
    <property type="term" value="C:transcription regulator complex"/>
    <property type="evidence" value="ECO:0007669"/>
    <property type="project" value="TreeGrafter"/>
</dbReference>
<evidence type="ECO:0000256" key="10">
    <source>
        <dbReference type="ARBA" id="ARBA00065130"/>
    </source>
</evidence>
<feature type="region of interest" description="Disordered" evidence="14">
    <location>
        <begin position="402"/>
        <end position="442"/>
    </location>
</feature>
<evidence type="ECO:0000256" key="14">
    <source>
        <dbReference type="SAM" id="MobiDB-lite"/>
    </source>
</evidence>
<feature type="domain" description="Nuclear receptor" evidence="15">
    <location>
        <begin position="325"/>
        <end position="400"/>
    </location>
</feature>
<gene>
    <name evidence="17" type="primary">RvY_05228-1</name>
    <name evidence="17" type="synonym">RvY_05228.1</name>
    <name evidence="17" type="ORF">RvY_05228</name>
</gene>
<dbReference type="PRINTS" id="PR00398">
    <property type="entry name" value="STRDHORMONER"/>
</dbReference>
<evidence type="ECO:0000256" key="4">
    <source>
        <dbReference type="ARBA" id="ARBA00022833"/>
    </source>
</evidence>
<dbReference type="AlphaFoldDB" id="A0A1D1V000"/>
<evidence type="ECO:0000256" key="5">
    <source>
        <dbReference type="ARBA" id="ARBA00023015"/>
    </source>
</evidence>
<keyword evidence="9 13" id="KW-0539">Nucleus</keyword>
<feature type="compositionally biased region" description="Low complexity" evidence="14">
    <location>
        <begin position="424"/>
        <end position="441"/>
    </location>
</feature>
<dbReference type="InterPro" id="IPR035500">
    <property type="entry name" value="NHR-like_dom_sf"/>
</dbReference>
<evidence type="ECO:0000256" key="7">
    <source>
        <dbReference type="ARBA" id="ARBA00023163"/>
    </source>
</evidence>
<keyword evidence="18" id="KW-1185">Reference proteome</keyword>
<dbReference type="SMART" id="SM00399">
    <property type="entry name" value="ZnF_C4"/>
    <property type="match status" value="1"/>
</dbReference>
<dbReference type="InterPro" id="IPR013088">
    <property type="entry name" value="Znf_NHR/GATA"/>
</dbReference>
<dbReference type="CDD" id="cd06969">
    <property type="entry name" value="NR_DBD_NGFI-B"/>
    <property type="match status" value="1"/>
</dbReference>
<dbReference type="EMBL" id="BDGG01000002">
    <property type="protein sequence ID" value="GAU93262.1"/>
    <property type="molecule type" value="Genomic_DNA"/>
</dbReference>
<evidence type="ECO:0000256" key="9">
    <source>
        <dbReference type="ARBA" id="ARBA00023242"/>
    </source>
</evidence>
<dbReference type="PANTHER" id="PTHR24085:SF4">
    <property type="entry name" value="NUCLEAR HORMONE RECEPTOR HR38-RELATED"/>
    <property type="match status" value="1"/>
</dbReference>
<dbReference type="Proteomes" id="UP000186922">
    <property type="component" value="Unassembled WGS sequence"/>
</dbReference>
<keyword evidence="5 13" id="KW-0805">Transcription regulation</keyword>
<evidence type="ECO:0000313" key="18">
    <source>
        <dbReference type="Proteomes" id="UP000186922"/>
    </source>
</evidence>
<evidence type="ECO:0000256" key="11">
    <source>
        <dbReference type="ARBA" id="ARBA00071265"/>
    </source>
</evidence>
<name>A0A1D1V000_RAMVA</name>
<dbReference type="Pfam" id="PF00105">
    <property type="entry name" value="zf-C4"/>
    <property type="match status" value="1"/>
</dbReference>
<keyword evidence="7 13" id="KW-0804">Transcription</keyword>
<comment type="caution">
    <text evidence="17">The sequence shown here is derived from an EMBL/GenBank/DDBJ whole genome shotgun (WGS) entry which is preliminary data.</text>
</comment>
<evidence type="ECO:0000256" key="12">
    <source>
        <dbReference type="ARBA" id="ARBA00075617"/>
    </source>
</evidence>
<dbReference type="SUPFAM" id="SSF57716">
    <property type="entry name" value="Glucocorticoid receptor-like (DNA-binding domain)"/>
    <property type="match status" value="1"/>
</dbReference>
<organism evidence="17 18">
    <name type="scientific">Ramazzottius varieornatus</name>
    <name type="common">Water bear</name>
    <name type="synonym">Tardigrade</name>
    <dbReference type="NCBI Taxonomy" id="947166"/>
    <lineage>
        <taxon>Eukaryota</taxon>
        <taxon>Metazoa</taxon>
        <taxon>Ecdysozoa</taxon>
        <taxon>Tardigrada</taxon>
        <taxon>Eutardigrada</taxon>
        <taxon>Parachela</taxon>
        <taxon>Hypsibioidea</taxon>
        <taxon>Ramazzottiidae</taxon>
        <taxon>Ramazzottius</taxon>
    </lineage>
</organism>
<evidence type="ECO:0000256" key="3">
    <source>
        <dbReference type="ARBA" id="ARBA00022771"/>
    </source>
</evidence>
<dbReference type="GO" id="GO:0005634">
    <property type="term" value="C:nucleus"/>
    <property type="evidence" value="ECO:0007669"/>
    <property type="project" value="UniProtKB-SubCell"/>
</dbReference>
<keyword evidence="4 13" id="KW-0862">Zinc</keyword>
<dbReference type="InterPro" id="IPR001723">
    <property type="entry name" value="Nuclear_hrmn_rcpt"/>
</dbReference>
<evidence type="ECO:0000256" key="1">
    <source>
        <dbReference type="ARBA" id="ARBA00004123"/>
    </source>
</evidence>
<feature type="region of interest" description="Disordered" evidence="14">
    <location>
        <begin position="97"/>
        <end position="126"/>
    </location>
</feature>
<evidence type="ECO:0000256" key="2">
    <source>
        <dbReference type="ARBA" id="ARBA00022723"/>
    </source>
</evidence>
<evidence type="ECO:0000259" key="15">
    <source>
        <dbReference type="PROSITE" id="PS51030"/>
    </source>
</evidence>
<dbReference type="SUPFAM" id="SSF48508">
    <property type="entry name" value="Nuclear receptor ligand-binding domain"/>
    <property type="match status" value="1"/>
</dbReference>
<dbReference type="FunFam" id="3.30.50.10:FF:000009">
    <property type="entry name" value="nuclear receptor subfamily 4 group A member 2"/>
    <property type="match status" value="1"/>
</dbReference>
<dbReference type="GO" id="GO:0071376">
    <property type="term" value="P:cellular response to corticotropin-releasing hormone stimulus"/>
    <property type="evidence" value="ECO:0007669"/>
    <property type="project" value="TreeGrafter"/>
</dbReference>
<feature type="domain" description="NR LBD" evidence="16">
    <location>
        <begin position="441"/>
        <end position="678"/>
    </location>
</feature>
<evidence type="ECO:0000313" key="17">
    <source>
        <dbReference type="EMBL" id="GAU93262.1"/>
    </source>
</evidence>
<evidence type="ECO:0000256" key="8">
    <source>
        <dbReference type="ARBA" id="ARBA00023170"/>
    </source>
</evidence>
<keyword evidence="8 13" id="KW-0675">Receptor</keyword>
<dbReference type="InterPro" id="IPR000536">
    <property type="entry name" value="Nucl_hrmn_rcpt_lig-bd"/>
</dbReference>